<reference evidence="4" key="1">
    <citation type="submission" date="2017-08" db="EMBL/GenBank/DDBJ databases">
        <authorList>
            <person name="Huang Z."/>
        </authorList>
    </citation>
    <scope>NUCLEOTIDE SEQUENCE [LARGE SCALE GENOMIC DNA]</scope>
    <source>
        <strain evidence="4">SA5d-4</strain>
    </source>
</reference>
<name>A0A263BRG7_9BACI</name>
<evidence type="ECO:0000313" key="4">
    <source>
        <dbReference type="Proteomes" id="UP000217083"/>
    </source>
</evidence>
<organism evidence="3 4">
    <name type="scientific">Lottiidibacillus patelloidae</name>
    <dbReference type="NCBI Taxonomy" id="2670334"/>
    <lineage>
        <taxon>Bacteria</taxon>
        <taxon>Bacillati</taxon>
        <taxon>Bacillota</taxon>
        <taxon>Bacilli</taxon>
        <taxon>Bacillales</taxon>
        <taxon>Bacillaceae</taxon>
        <taxon>Lottiidibacillus</taxon>
    </lineage>
</organism>
<comment type="caution">
    <text evidence="3">The sequence shown here is derived from an EMBL/GenBank/DDBJ whole genome shotgun (WGS) entry which is preliminary data.</text>
</comment>
<dbReference type="InterPro" id="IPR043739">
    <property type="entry name" value="DUF5684"/>
</dbReference>
<feature type="transmembrane region" description="Helical" evidence="1">
    <location>
        <begin position="93"/>
        <end position="112"/>
    </location>
</feature>
<dbReference type="SUPFAM" id="SSF49879">
    <property type="entry name" value="SMAD/FHA domain"/>
    <property type="match status" value="1"/>
</dbReference>
<reference evidence="3 4" key="2">
    <citation type="submission" date="2017-09" db="EMBL/GenBank/DDBJ databases">
        <title>Bacillus patelloidae sp. nov., isolated from the intestinal tract of a marine limpet.</title>
        <authorList>
            <person name="Liu R."/>
            <person name="Dong C."/>
            <person name="Shao Z."/>
        </authorList>
    </citation>
    <scope>NUCLEOTIDE SEQUENCE [LARGE SCALE GENOMIC DNA]</scope>
    <source>
        <strain evidence="3 4">SA5d-4</strain>
    </source>
</reference>
<accession>A0A263BRG7</accession>
<feature type="transmembrane region" description="Helical" evidence="1">
    <location>
        <begin position="63"/>
        <end position="81"/>
    </location>
</feature>
<dbReference type="InterPro" id="IPR008984">
    <property type="entry name" value="SMAD_FHA_dom_sf"/>
</dbReference>
<protein>
    <recommendedName>
        <fullName evidence="2">FHA domain-containing protein</fullName>
    </recommendedName>
</protein>
<dbReference type="PROSITE" id="PS50006">
    <property type="entry name" value="FHA_DOMAIN"/>
    <property type="match status" value="1"/>
</dbReference>
<keyword evidence="4" id="KW-1185">Reference proteome</keyword>
<evidence type="ECO:0000313" key="3">
    <source>
        <dbReference type="EMBL" id="OZM56172.1"/>
    </source>
</evidence>
<keyword evidence="1" id="KW-1133">Transmembrane helix</keyword>
<evidence type="ECO:0000256" key="1">
    <source>
        <dbReference type="SAM" id="Phobius"/>
    </source>
</evidence>
<keyword evidence="1" id="KW-0812">Transmembrane</keyword>
<gene>
    <name evidence="3" type="ORF">CIB95_13805</name>
</gene>
<sequence>MELIQAVFMFFLTLIFSIGLYCAVVYCLFRLGKKFGVGTFWEYMIPFYNIYLVHKMTRLPTHYLLIILIPFVGSFIYGVYAFGKIAERLGKDFWLYGIGTILIGVPLFFMAFDKSMPLENAPKQTRNVQNNNYNLVGSTSFLIGKSGSYQDAVIPIPSEGIIIGRDAAVANIIIDSPSVSKSHTRISLHPTNYKLVIVEDLQSTNGTFYMNSAHHQWTSILSSQEFSNDSATKIKIGNMEEQQIFEISAGN</sequence>
<dbReference type="Pfam" id="PF18936">
    <property type="entry name" value="DUF5684"/>
    <property type="match status" value="1"/>
</dbReference>
<keyword evidence="1" id="KW-0472">Membrane</keyword>
<dbReference type="Gene3D" id="2.60.200.20">
    <property type="match status" value="1"/>
</dbReference>
<dbReference type="RefSeq" id="WP_094926101.1">
    <property type="nucleotide sequence ID" value="NZ_NPIA01000008.1"/>
</dbReference>
<evidence type="ECO:0000259" key="2">
    <source>
        <dbReference type="PROSITE" id="PS50006"/>
    </source>
</evidence>
<feature type="transmembrane region" description="Helical" evidence="1">
    <location>
        <begin position="6"/>
        <end position="29"/>
    </location>
</feature>
<dbReference type="Pfam" id="PF00498">
    <property type="entry name" value="FHA"/>
    <property type="match status" value="1"/>
</dbReference>
<dbReference type="Proteomes" id="UP000217083">
    <property type="component" value="Unassembled WGS sequence"/>
</dbReference>
<dbReference type="SMART" id="SM00240">
    <property type="entry name" value="FHA"/>
    <property type="match status" value="1"/>
</dbReference>
<dbReference type="AlphaFoldDB" id="A0A263BRG7"/>
<dbReference type="CDD" id="cd00060">
    <property type="entry name" value="FHA"/>
    <property type="match status" value="1"/>
</dbReference>
<feature type="domain" description="FHA" evidence="2">
    <location>
        <begin position="161"/>
        <end position="214"/>
    </location>
</feature>
<dbReference type="EMBL" id="NPIA01000008">
    <property type="protein sequence ID" value="OZM56172.1"/>
    <property type="molecule type" value="Genomic_DNA"/>
</dbReference>
<proteinExistence type="predicted"/>
<dbReference type="InterPro" id="IPR000253">
    <property type="entry name" value="FHA_dom"/>
</dbReference>